<proteinExistence type="predicted"/>
<feature type="transmembrane region" description="Helical" evidence="12">
    <location>
        <begin position="81"/>
        <end position="100"/>
    </location>
</feature>
<keyword evidence="5 12" id="KW-1133">Transmembrane helix</keyword>
<dbReference type="RefSeq" id="WP_200555447.1">
    <property type="nucleotide sequence ID" value="NZ_JAEPES010000001.1"/>
</dbReference>
<dbReference type="PANTHER" id="PTHR35457:SF1">
    <property type="entry name" value="HEME A SYNTHASE"/>
    <property type="match status" value="1"/>
</dbReference>
<keyword evidence="2" id="KW-1003">Cell membrane</keyword>
<evidence type="ECO:0000256" key="3">
    <source>
        <dbReference type="ARBA" id="ARBA00022692"/>
    </source>
</evidence>
<reference evidence="14" key="1">
    <citation type="submission" date="2021-01" db="EMBL/GenBank/DDBJ databases">
        <title>Lacisediminihabitans sp. nov. strain G11-30, isolated from Antarctic Soil.</title>
        <authorList>
            <person name="Li J."/>
        </authorList>
    </citation>
    <scope>NUCLEOTIDE SEQUENCE</scope>
    <source>
        <strain evidence="14">G11-30</strain>
    </source>
</reference>
<evidence type="ECO:0000256" key="10">
    <source>
        <dbReference type="ARBA" id="ARBA00023157"/>
    </source>
</evidence>
<feature type="transmembrane region" description="Helical" evidence="12">
    <location>
        <begin position="106"/>
        <end position="126"/>
    </location>
</feature>
<keyword evidence="7" id="KW-0408">Iron</keyword>
<keyword evidence="8" id="KW-0350">Heme biosynthesis</keyword>
<feature type="transmembrane region" description="Helical" evidence="12">
    <location>
        <begin position="247"/>
        <end position="268"/>
    </location>
</feature>
<dbReference type="InterPro" id="IPR003780">
    <property type="entry name" value="COX15/CtaA_fam"/>
</dbReference>
<keyword evidence="10" id="KW-1015">Disulfide bond</keyword>
<dbReference type="GO" id="GO:0016491">
    <property type="term" value="F:oxidoreductase activity"/>
    <property type="evidence" value="ECO:0007669"/>
    <property type="project" value="UniProtKB-KW"/>
</dbReference>
<feature type="transmembrane region" description="Helical" evidence="12">
    <location>
        <begin position="51"/>
        <end position="69"/>
    </location>
</feature>
<keyword evidence="9 12" id="KW-0472">Membrane</keyword>
<evidence type="ECO:0000256" key="11">
    <source>
        <dbReference type="ARBA" id="ARBA00023444"/>
    </source>
</evidence>
<dbReference type="Pfam" id="PF02628">
    <property type="entry name" value="COX15-CtaA"/>
    <property type="match status" value="1"/>
</dbReference>
<evidence type="ECO:0000256" key="4">
    <source>
        <dbReference type="ARBA" id="ARBA00022723"/>
    </source>
</evidence>
<dbReference type="AlphaFoldDB" id="A0A934W479"/>
<evidence type="ECO:0000256" key="2">
    <source>
        <dbReference type="ARBA" id="ARBA00022475"/>
    </source>
</evidence>
<evidence type="ECO:0000313" key="13">
    <source>
        <dbReference type="EMBL" id="MBK4346858.1"/>
    </source>
</evidence>
<dbReference type="EMBL" id="JAEPES010000001">
    <property type="protein sequence ID" value="MBK4346858.1"/>
    <property type="molecule type" value="Genomic_DNA"/>
</dbReference>
<feature type="transmembrane region" description="Helical" evidence="12">
    <location>
        <begin position="146"/>
        <end position="168"/>
    </location>
</feature>
<evidence type="ECO:0000256" key="1">
    <source>
        <dbReference type="ARBA" id="ARBA00004141"/>
    </source>
</evidence>
<dbReference type="Proteomes" id="UP000636458">
    <property type="component" value="Unassembled WGS sequence"/>
</dbReference>
<feature type="transmembrane region" description="Helical" evidence="12">
    <location>
        <begin position="221"/>
        <end position="241"/>
    </location>
</feature>
<evidence type="ECO:0000256" key="12">
    <source>
        <dbReference type="SAM" id="Phobius"/>
    </source>
</evidence>
<dbReference type="GO" id="GO:0006784">
    <property type="term" value="P:heme A biosynthetic process"/>
    <property type="evidence" value="ECO:0007669"/>
    <property type="project" value="InterPro"/>
</dbReference>
<sequence length="293" mass="30766">MLSVLIVLAGGVVRVTASGLGCPTWPACEVGSLAPTPELGIHGVIEFANRLFTGVLIFAVGWAIVAARLQKPRNRGLTRLAWSQFWLVVANAVAGGLSVLAGLNPYVVALHFTLAIALLTTTTLTWHRARQPITSPPSPSRPARALAWAVTILTLALILVGTLVTGSGPHSGDSAEVHRMSFNWEHVTIVHAVLGSLTVILALALWVVLRGDAAGRLARRRVGFFIVVVILQGAVGTVQALTSLPAALVAIHLLGAALVWIGALRVLLDTNPGLFRGRPVERAAVPVNTVGAR</sequence>
<protein>
    <submittedName>
        <fullName evidence="14">COX15/CtaA family protein</fullName>
    </submittedName>
</protein>
<gene>
    <name evidence="13" type="ORF">IV501_04370</name>
    <name evidence="14" type="ORF">IV501_10255</name>
</gene>
<comment type="caution">
    <text evidence="14">The sequence shown here is derived from an EMBL/GenBank/DDBJ whole genome shotgun (WGS) entry which is preliminary data.</text>
</comment>
<keyword evidence="15" id="KW-1185">Reference proteome</keyword>
<dbReference type="InterPro" id="IPR050450">
    <property type="entry name" value="COX15/CtaA_HemeA_synthase"/>
</dbReference>
<comment type="pathway">
    <text evidence="11">Porphyrin-containing compound metabolism.</text>
</comment>
<evidence type="ECO:0000256" key="5">
    <source>
        <dbReference type="ARBA" id="ARBA00022989"/>
    </source>
</evidence>
<keyword evidence="6" id="KW-0560">Oxidoreductase</keyword>
<organism evidence="14 15">
    <name type="scientific">Lacisediminihabitans changchengi</name>
    <dbReference type="NCBI Taxonomy" id="2787634"/>
    <lineage>
        <taxon>Bacteria</taxon>
        <taxon>Bacillati</taxon>
        <taxon>Actinomycetota</taxon>
        <taxon>Actinomycetes</taxon>
        <taxon>Micrococcales</taxon>
        <taxon>Microbacteriaceae</taxon>
        <taxon>Lacisediminihabitans</taxon>
    </lineage>
</organism>
<keyword evidence="4" id="KW-0479">Metal-binding</keyword>
<name>A0A934W479_9MICO</name>
<evidence type="ECO:0000313" key="14">
    <source>
        <dbReference type="EMBL" id="MBK4348019.1"/>
    </source>
</evidence>
<dbReference type="GO" id="GO:0046872">
    <property type="term" value="F:metal ion binding"/>
    <property type="evidence" value="ECO:0007669"/>
    <property type="project" value="UniProtKB-KW"/>
</dbReference>
<comment type="subcellular location">
    <subcellularLocation>
        <location evidence="1">Membrane</location>
        <topology evidence="1">Multi-pass membrane protein</topology>
    </subcellularLocation>
</comment>
<dbReference type="GO" id="GO:0016020">
    <property type="term" value="C:membrane"/>
    <property type="evidence" value="ECO:0007669"/>
    <property type="project" value="UniProtKB-SubCell"/>
</dbReference>
<accession>A0A934W479</accession>
<evidence type="ECO:0000256" key="7">
    <source>
        <dbReference type="ARBA" id="ARBA00023004"/>
    </source>
</evidence>
<evidence type="ECO:0000313" key="15">
    <source>
        <dbReference type="Proteomes" id="UP000636458"/>
    </source>
</evidence>
<dbReference type="PANTHER" id="PTHR35457">
    <property type="entry name" value="HEME A SYNTHASE"/>
    <property type="match status" value="1"/>
</dbReference>
<feature type="transmembrane region" description="Helical" evidence="12">
    <location>
        <begin position="188"/>
        <end position="209"/>
    </location>
</feature>
<keyword evidence="3 12" id="KW-0812">Transmembrane</keyword>
<evidence type="ECO:0000256" key="9">
    <source>
        <dbReference type="ARBA" id="ARBA00023136"/>
    </source>
</evidence>
<evidence type="ECO:0000256" key="8">
    <source>
        <dbReference type="ARBA" id="ARBA00023133"/>
    </source>
</evidence>
<evidence type="ECO:0000256" key="6">
    <source>
        <dbReference type="ARBA" id="ARBA00023002"/>
    </source>
</evidence>
<dbReference type="EMBL" id="JAEPES010000003">
    <property type="protein sequence ID" value="MBK4348019.1"/>
    <property type="molecule type" value="Genomic_DNA"/>
</dbReference>